<comment type="caution">
    <text evidence="17">The sequence shown here is derived from an EMBL/GenBank/DDBJ whole genome shotgun (WGS) entry which is preliminary data.</text>
</comment>
<dbReference type="EC" id="2.6.1.19" evidence="6"/>
<comment type="similarity">
    <text evidence="4 16">Belongs to the class-III pyridoxal-phosphate-dependent aminotransferase family.</text>
</comment>
<evidence type="ECO:0000256" key="8">
    <source>
        <dbReference type="ARBA" id="ARBA00022679"/>
    </source>
</evidence>
<sequence length="355" mass="38146">AVAHFTHTSFTISPYESYVAVAEKLNEVTPGDHPKKTALFNSGAEAVENAVKIARNYTGKRGVVVMDRAFHGRTNLTMGMTAKQQPYKNGFGPFAPEIYRAPMSYPLRDGLSGAEAAKHTITMIEQEVGAANLACVVTEPIQGEGGFVVPAEGYLAAIQKWCNDNDVIFIVDEIQAGMMRTGTWFASDHEGIVPDMVTIAKGIASGMPLSAVTGRAEIMDAPQPGGLGGTYTGNPVACAAALATFQEFEEKDFGARAQNLEKIAREELEPILGDSRVAEFRGRGAMLALEFVTADGEPDSELVHKVAGGAKSEGVLLLTCGLDHNVIRFLPSLAIPEDLWREALQVVVKQFNEFK</sequence>
<evidence type="ECO:0000256" key="10">
    <source>
        <dbReference type="ARBA" id="ARBA00029760"/>
    </source>
</evidence>
<evidence type="ECO:0000313" key="18">
    <source>
        <dbReference type="Proteomes" id="UP000249451"/>
    </source>
</evidence>
<dbReference type="InterPro" id="IPR015424">
    <property type="entry name" value="PyrdxlP-dep_Trfase"/>
</dbReference>
<dbReference type="InterPro" id="IPR015421">
    <property type="entry name" value="PyrdxlP-dep_Trfase_major"/>
</dbReference>
<evidence type="ECO:0000256" key="15">
    <source>
        <dbReference type="ARBA" id="ARBA00050054"/>
    </source>
</evidence>
<dbReference type="FunFam" id="3.40.640.10:FF:000013">
    <property type="entry name" value="4-aminobutyrate aminotransferase"/>
    <property type="match status" value="1"/>
</dbReference>
<dbReference type="InterPro" id="IPR050103">
    <property type="entry name" value="Class-III_PLP-dep_AT"/>
</dbReference>
<evidence type="ECO:0000256" key="16">
    <source>
        <dbReference type="RuleBase" id="RU003560"/>
    </source>
</evidence>
<dbReference type="Proteomes" id="UP000249451">
    <property type="component" value="Unassembled WGS sequence"/>
</dbReference>
<feature type="non-terminal residue" evidence="17">
    <location>
        <position position="1"/>
    </location>
</feature>
<comment type="pathway">
    <text evidence="3">Amino-acid degradation; 4-aminobutanoate degradation.</text>
</comment>
<dbReference type="Gene3D" id="3.90.1150.10">
    <property type="entry name" value="Aspartate Aminotransferase, domain 1"/>
    <property type="match status" value="1"/>
</dbReference>
<evidence type="ECO:0000256" key="1">
    <source>
        <dbReference type="ARBA" id="ARBA00001750"/>
    </source>
</evidence>
<evidence type="ECO:0000313" key="17">
    <source>
        <dbReference type="EMBL" id="PZO97048.1"/>
    </source>
</evidence>
<dbReference type="Pfam" id="PF00202">
    <property type="entry name" value="Aminotran_3"/>
    <property type="match status" value="1"/>
</dbReference>
<dbReference type="PROSITE" id="PS00600">
    <property type="entry name" value="AA_TRANSFER_CLASS_3"/>
    <property type="match status" value="1"/>
</dbReference>
<keyword evidence="8 17" id="KW-0808">Transferase</keyword>
<comment type="catalytic activity">
    <reaction evidence="14">
        <text>4-aminobutanoate + 2-oxoglutarate = succinate semialdehyde + L-glutamate</text>
        <dbReference type="Rhea" id="RHEA:23352"/>
        <dbReference type="ChEBI" id="CHEBI:16810"/>
        <dbReference type="ChEBI" id="CHEBI:29985"/>
        <dbReference type="ChEBI" id="CHEBI:57706"/>
        <dbReference type="ChEBI" id="CHEBI:59888"/>
        <dbReference type="EC" id="2.6.1.19"/>
    </reaction>
</comment>
<accession>A0A2W5CSP2</accession>
<evidence type="ECO:0000256" key="2">
    <source>
        <dbReference type="ARBA" id="ARBA00001933"/>
    </source>
</evidence>
<evidence type="ECO:0000256" key="7">
    <source>
        <dbReference type="ARBA" id="ARBA00022576"/>
    </source>
</evidence>
<dbReference type="AlphaFoldDB" id="A0A2W5CSP2"/>
<evidence type="ECO:0000256" key="11">
    <source>
        <dbReference type="ARBA" id="ARBA00030204"/>
    </source>
</evidence>
<protein>
    <recommendedName>
        <fullName evidence="12">(S)-3-amino-2-methylpropionate transaminase</fullName>
        <ecNumber evidence="6">2.6.1.19</ecNumber>
        <ecNumber evidence="5">2.6.1.22</ecNumber>
    </recommendedName>
    <alternativeName>
        <fullName evidence="13">GABA aminotransferase</fullName>
    </alternativeName>
    <alternativeName>
        <fullName evidence="11">Gamma-amino-N-butyrate transaminase</fullName>
    </alternativeName>
    <alternativeName>
        <fullName evidence="15">Glutamate:succinic semialdehyde transaminase</fullName>
    </alternativeName>
    <alternativeName>
        <fullName evidence="10">L-AIBAT</fullName>
    </alternativeName>
</protein>
<dbReference type="GO" id="GO:0034386">
    <property type="term" value="F:4-aminobutyrate:2-oxoglutarate transaminase activity"/>
    <property type="evidence" value="ECO:0007669"/>
    <property type="project" value="UniProtKB-EC"/>
</dbReference>
<organism evidence="17 18">
    <name type="scientific">Corynebacterium urealyticum</name>
    <dbReference type="NCBI Taxonomy" id="43771"/>
    <lineage>
        <taxon>Bacteria</taxon>
        <taxon>Bacillati</taxon>
        <taxon>Actinomycetota</taxon>
        <taxon>Actinomycetes</taxon>
        <taxon>Mycobacteriales</taxon>
        <taxon>Corynebacteriaceae</taxon>
        <taxon>Corynebacterium</taxon>
    </lineage>
</organism>
<evidence type="ECO:0000256" key="9">
    <source>
        <dbReference type="ARBA" id="ARBA00022898"/>
    </source>
</evidence>
<dbReference type="InterPro" id="IPR015422">
    <property type="entry name" value="PyrdxlP-dep_Trfase_small"/>
</dbReference>
<dbReference type="Gene3D" id="3.40.640.10">
    <property type="entry name" value="Type I PLP-dependent aspartate aminotransferase-like (Major domain)"/>
    <property type="match status" value="1"/>
</dbReference>
<evidence type="ECO:0000256" key="12">
    <source>
        <dbReference type="ARBA" id="ARBA00030857"/>
    </source>
</evidence>
<dbReference type="GO" id="GO:0030170">
    <property type="term" value="F:pyridoxal phosphate binding"/>
    <property type="evidence" value="ECO:0007669"/>
    <property type="project" value="InterPro"/>
</dbReference>
<evidence type="ECO:0000256" key="6">
    <source>
        <dbReference type="ARBA" id="ARBA00012912"/>
    </source>
</evidence>
<proteinExistence type="inferred from homology"/>
<keyword evidence="7 17" id="KW-0032">Aminotransferase</keyword>
<dbReference type="PANTHER" id="PTHR11986">
    <property type="entry name" value="AMINOTRANSFERASE CLASS III"/>
    <property type="match status" value="1"/>
</dbReference>
<dbReference type="InterPro" id="IPR049704">
    <property type="entry name" value="Aminotrans_3_PPA_site"/>
</dbReference>
<dbReference type="EC" id="2.6.1.22" evidence="5"/>
<evidence type="ECO:0000256" key="5">
    <source>
        <dbReference type="ARBA" id="ARBA00012876"/>
    </source>
</evidence>
<dbReference type="PIRSF" id="PIRSF000521">
    <property type="entry name" value="Transaminase_4ab_Lys_Orn"/>
    <property type="match status" value="1"/>
</dbReference>
<dbReference type="CDD" id="cd00610">
    <property type="entry name" value="OAT_like"/>
    <property type="match status" value="1"/>
</dbReference>
<name>A0A2W5CSP2_9CORY</name>
<dbReference type="GO" id="GO:0047298">
    <property type="term" value="F:(S)-3-amino-2-methylpropionate transaminase activity"/>
    <property type="evidence" value="ECO:0007669"/>
    <property type="project" value="UniProtKB-EC"/>
</dbReference>
<evidence type="ECO:0000256" key="3">
    <source>
        <dbReference type="ARBA" id="ARBA00005176"/>
    </source>
</evidence>
<keyword evidence="9 16" id="KW-0663">Pyridoxal phosphate</keyword>
<dbReference type="EMBL" id="QFNY01000475">
    <property type="protein sequence ID" value="PZO97048.1"/>
    <property type="molecule type" value="Genomic_DNA"/>
</dbReference>
<dbReference type="GO" id="GO:0042802">
    <property type="term" value="F:identical protein binding"/>
    <property type="evidence" value="ECO:0007669"/>
    <property type="project" value="TreeGrafter"/>
</dbReference>
<gene>
    <name evidence="17" type="ORF">DI609_14095</name>
</gene>
<comment type="catalytic activity">
    <reaction evidence="1">
        <text>(S)-3-amino-2-methylpropanoate + 2-oxoglutarate = 2-methyl-3-oxopropanoate + L-glutamate</text>
        <dbReference type="Rhea" id="RHEA:13993"/>
        <dbReference type="ChEBI" id="CHEBI:16810"/>
        <dbReference type="ChEBI" id="CHEBI:29985"/>
        <dbReference type="ChEBI" id="CHEBI:57700"/>
        <dbReference type="ChEBI" id="CHEBI:58655"/>
        <dbReference type="EC" id="2.6.1.22"/>
    </reaction>
</comment>
<comment type="cofactor">
    <cofactor evidence="2">
        <name>pyridoxal 5'-phosphate</name>
        <dbReference type="ChEBI" id="CHEBI:597326"/>
    </cofactor>
</comment>
<dbReference type="SUPFAM" id="SSF53383">
    <property type="entry name" value="PLP-dependent transferases"/>
    <property type="match status" value="1"/>
</dbReference>
<evidence type="ECO:0000256" key="13">
    <source>
        <dbReference type="ARBA" id="ARBA00031787"/>
    </source>
</evidence>
<evidence type="ECO:0000256" key="14">
    <source>
        <dbReference type="ARBA" id="ARBA00048021"/>
    </source>
</evidence>
<evidence type="ECO:0000256" key="4">
    <source>
        <dbReference type="ARBA" id="ARBA00008954"/>
    </source>
</evidence>
<dbReference type="InterPro" id="IPR005814">
    <property type="entry name" value="Aminotrans_3"/>
</dbReference>
<reference evidence="17 18" key="1">
    <citation type="submission" date="2017-11" db="EMBL/GenBank/DDBJ databases">
        <title>Infants hospitalized years apart are colonized by the same room-sourced microbial strains.</title>
        <authorList>
            <person name="Brooks B."/>
            <person name="Olm M.R."/>
            <person name="Firek B.A."/>
            <person name="Baker R."/>
            <person name="Thomas B.C."/>
            <person name="Morowitz M.J."/>
            <person name="Banfield J.F."/>
        </authorList>
    </citation>
    <scope>NUCLEOTIDE SEQUENCE [LARGE SCALE GENOMIC DNA]</scope>
    <source>
        <strain evidence="17">S2_012_000_R3_87</strain>
    </source>
</reference>